<dbReference type="InterPro" id="IPR017850">
    <property type="entry name" value="Alkaline_phosphatase_core_sf"/>
</dbReference>
<organism evidence="15 16">
    <name type="scientific">Halosimplex aquaticum</name>
    <dbReference type="NCBI Taxonomy" id="3026162"/>
    <lineage>
        <taxon>Archaea</taxon>
        <taxon>Methanobacteriati</taxon>
        <taxon>Methanobacteriota</taxon>
        <taxon>Stenosarchaea group</taxon>
        <taxon>Halobacteria</taxon>
        <taxon>Halobacteriales</taxon>
        <taxon>Haloarculaceae</taxon>
        <taxon>Halosimplex</taxon>
    </lineage>
</organism>
<feature type="binding site" evidence="7 11">
    <location>
        <position position="482"/>
    </location>
    <ligand>
        <name>Mn(2+)</name>
        <dbReference type="ChEBI" id="CHEBI:29035"/>
        <label>1</label>
    </ligand>
</feature>
<keyword evidence="4 7" id="KW-0324">Glycolysis</keyword>
<evidence type="ECO:0000259" key="13">
    <source>
        <dbReference type="Pfam" id="PF01676"/>
    </source>
</evidence>
<dbReference type="InterPro" id="IPR011258">
    <property type="entry name" value="BPG-indep_PGM_N"/>
</dbReference>
<feature type="domain" description="BPG-independent PGAM N-terminal" evidence="14">
    <location>
        <begin position="96"/>
        <end position="321"/>
    </location>
</feature>
<dbReference type="InterPro" id="IPR005995">
    <property type="entry name" value="Pgm_bpd_ind"/>
</dbReference>
<evidence type="ECO:0000313" key="15">
    <source>
        <dbReference type="EMBL" id="MFC7141043.1"/>
    </source>
</evidence>
<dbReference type="CDD" id="cd16010">
    <property type="entry name" value="iPGM"/>
    <property type="match status" value="1"/>
</dbReference>
<dbReference type="InterPro" id="IPR036646">
    <property type="entry name" value="PGAM_B_sf"/>
</dbReference>
<dbReference type="InterPro" id="IPR006124">
    <property type="entry name" value="Metalloenzyme"/>
</dbReference>
<evidence type="ECO:0000256" key="3">
    <source>
        <dbReference type="ARBA" id="ARBA00022723"/>
    </source>
</evidence>
<comment type="cofactor">
    <cofactor evidence="7">
        <name>Mn(2+)</name>
        <dbReference type="ChEBI" id="CHEBI:29035"/>
    </cofactor>
    <text evidence="7">Binds 2 manganese ions per subunit.</text>
</comment>
<feature type="binding site" evidence="7 10">
    <location>
        <begin position="163"/>
        <end position="164"/>
    </location>
    <ligand>
        <name>substrate</name>
    </ligand>
</feature>
<comment type="caution">
    <text evidence="15">The sequence shown here is derived from an EMBL/GenBank/DDBJ whole genome shotgun (WGS) entry which is preliminary data.</text>
</comment>
<dbReference type="Pfam" id="PF01676">
    <property type="entry name" value="Metalloenzyme"/>
    <property type="match status" value="1"/>
</dbReference>
<keyword evidence="6 7" id="KW-0413">Isomerase</keyword>
<evidence type="ECO:0000256" key="8">
    <source>
        <dbReference type="NCBIfam" id="TIGR01307"/>
    </source>
</evidence>
<feature type="binding site" evidence="7 11">
    <location>
        <position position="428"/>
    </location>
    <ligand>
        <name>Mn(2+)</name>
        <dbReference type="ChEBI" id="CHEBI:29035"/>
        <label>1</label>
    </ligand>
</feature>
<proteinExistence type="inferred from homology"/>
<dbReference type="PANTHER" id="PTHR31637:SF0">
    <property type="entry name" value="2,3-BISPHOSPHOGLYCERATE-INDEPENDENT PHOSPHOGLYCERATE MUTASE"/>
    <property type="match status" value="1"/>
</dbReference>
<evidence type="ECO:0000259" key="14">
    <source>
        <dbReference type="Pfam" id="PF06415"/>
    </source>
</evidence>
<dbReference type="PIRSF" id="PIRSF001492">
    <property type="entry name" value="IPGAM"/>
    <property type="match status" value="1"/>
</dbReference>
<evidence type="ECO:0000256" key="6">
    <source>
        <dbReference type="ARBA" id="ARBA00023235"/>
    </source>
</evidence>
<evidence type="ECO:0000256" key="1">
    <source>
        <dbReference type="ARBA" id="ARBA00004798"/>
    </source>
</evidence>
<comment type="pathway">
    <text evidence="1 7">Carbohydrate degradation; glycolysis; pyruvate from D-glyceraldehyde 3-phosphate: step 3/5.</text>
</comment>
<evidence type="ECO:0000313" key="16">
    <source>
        <dbReference type="Proteomes" id="UP001596432"/>
    </source>
</evidence>
<evidence type="ECO:0000256" key="11">
    <source>
        <dbReference type="PIRSR" id="PIRSR001492-3"/>
    </source>
</evidence>
<feature type="binding site" evidence="7 11">
    <location>
        <position position="9"/>
    </location>
    <ligand>
        <name>Mn(2+)</name>
        <dbReference type="ChEBI" id="CHEBI:29035"/>
        <label>2</label>
    </ligand>
</feature>
<feature type="binding site" evidence="7 10">
    <location>
        <position position="357"/>
    </location>
    <ligand>
        <name>substrate</name>
    </ligand>
</feature>
<dbReference type="Proteomes" id="UP001596432">
    <property type="component" value="Unassembled WGS sequence"/>
</dbReference>
<keyword evidence="5 7" id="KW-0464">Manganese</keyword>
<dbReference type="FunFam" id="3.40.1450.10:FF:000002">
    <property type="entry name" value="2,3-bisphosphoglycerate-independent phosphoglycerate mutase"/>
    <property type="match status" value="1"/>
</dbReference>
<keyword evidence="3 7" id="KW-0479">Metal-binding</keyword>
<gene>
    <name evidence="7 15" type="primary">gpmI</name>
    <name evidence="15" type="ORF">ACFQMA_14560</name>
</gene>
<evidence type="ECO:0000256" key="2">
    <source>
        <dbReference type="ARBA" id="ARBA00008819"/>
    </source>
</evidence>
<sequence>MKAALVILDGWAFNPDEGVRDAVAAAETPNFDRFWNAGAHGTLVTSGRRVGLPEGQMGNSEVGHLNIGAGRVVTQESARVTDAIRKWRGESVPDDGIDDPPIHENEAIQSAFDYARENDGRVHFMGLVSDGGVHSYQSHLHALIELAADEGVEAVTHAFTDGRDTSPTGGEDYLADLQAHADEQGTGHVATVSGRYYAMDRDENWDRTELAYDAIVNRHAGHTAESAVDAVLESYDRGDTDEFVEPTLIEGEARSASESERRSREQGRPALEDGDSVVFFNFRSDRARQLTRMLADIRPAAWGGHTDPPETRVVTMTQYDETFDLPTAFPPVRPEDTLGEVVSETGHTQLRLAETEKYAHVTYFLNGGREVEFDGEIREIVPSPDVPTYDQQPEMSAAEVTDTAIAEIEERDPDLVVLNYANPDMVGHTGDFDAAVAAVEAVDEQLGRLVEAIRKAGGHVLVTADHGNADDMGTEEEPYTAHTTNPVPLIYLADDGTDGGRLVREGGALEDVAPTLLELVGVEKPAAMTGESLLE</sequence>
<comment type="function">
    <text evidence="7">Catalyzes the interconversion of 2-phosphoglycerate and 3-phosphoglycerate.</text>
</comment>
<evidence type="ECO:0000256" key="12">
    <source>
        <dbReference type="SAM" id="MobiDB-lite"/>
    </source>
</evidence>
<feature type="active site" description="Phosphoserine intermediate" evidence="7 9">
    <location>
        <position position="60"/>
    </location>
</feature>
<feature type="compositionally biased region" description="Basic and acidic residues" evidence="12">
    <location>
        <begin position="251"/>
        <end position="270"/>
    </location>
</feature>
<feature type="binding site" evidence="7 11">
    <location>
        <position position="424"/>
    </location>
    <ligand>
        <name>Mn(2+)</name>
        <dbReference type="ChEBI" id="CHEBI:29035"/>
        <label>1</label>
    </ligand>
</feature>
<dbReference type="NCBIfam" id="TIGR01307">
    <property type="entry name" value="pgm_bpd_ind"/>
    <property type="match status" value="1"/>
</dbReference>
<dbReference type="GeneID" id="78821351"/>
<dbReference type="GO" id="GO:0004619">
    <property type="term" value="F:phosphoglycerate mutase activity"/>
    <property type="evidence" value="ECO:0007669"/>
    <property type="project" value="UniProtKB-UniRule"/>
</dbReference>
<evidence type="ECO:0000256" key="5">
    <source>
        <dbReference type="ARBA" id="ARBA00023211"/>
    </source>
</evidence>
<dbReference type="SUPFAM" id="SSF64158">
    <property type="entry name" value="2,3-Bisphosphoglycerate-independent phosphoglycerate mutase, substrate-binding domain"/>
    <property type="match status" value="1"/>
</dbReference>
<evidence type="ECO:0000256" key="4">
    <source>
        <dbReference type="ARBA" id="ARBA00023152"/>
    </source>
</evidence>
<evidence type="ECO:0000256" key="9">
    <source>
        <dbReference type="PIRSR" id="PIRSR001492-1"/>
    </source>
</evidence>
<feature type="binding site" evidence="7 10">
    <location>
        <position position="201"/>
    </location>
    <ligand>
        <name>substrate</name>
    </ligand>
</feature>
<protein>
    <recommendedName>
        <fullName evidence="7 8">2,3-bisphosphoglycerate-independent phosphoglycerate mutase</fullName>
        <shortName evidence="7">BPG-independent PGAM</shortName>
        <shortName evidence="7">Phosphoglyceromutase</shortName>
        <shortName evidence="7">iPGM</shortName>
        <ecNumber evidence="7 8">5.4.2.12</ecNumber>
    </recommendedName>
</protein>
<feature type="binding site" evidence="7 10">
    <location>
        <position position="134"/>
    </location>
    <ligand>
        <name>substrate</name>
    </ligand>
</feature>
<dbReference type="Gene3D" id="3.40.720.10">
    <property type="entry name" value="Alkaline Phosphatase, subunit A"/>
    <property type="match status" value="1"/>
</dbReference>
<reference evidence="15 16" key="1">
    <citation type="journal article" date="2019" name="Int. J. Syst. Evol. Microbiol.">
        <title>The Global Catalogue of Microorganisms (GCM) 10K type strain sequencing project: providing services to taxonomists for standard genome sequencing and annotation.</title>
        <authorList>
            <consortium name="The Broad Institute Genomics Platform"/>
            <consortium name="The Broad Institute Genome Sequencing Center for Infectious Disease"/>
            <person name="Wu L."/>
            <person name="Ma J."/>
        </authorList>
    </citation>
    <scope>NUCLEOTIDE SEQUENCE [LARGE SCALE GENOMIC DNA]</scope>
    <source>
        <strain evidence="15 16">XZYJT29</strain>
    </source>
</reference>
<feature type="region of interest" description="Disordered" evidence="12">
    <location>
        <begin position="247"/>
        <end position="270"/>
    </location>
</feature>
<feature type="binding site" evidence="7 11">
    <location>
        <position position="60"/>
    </location>
    <ligand>
        <name>Mn(2+)</name>
        <dbReference type="ChEBI" id="CHEBI:29035"/>
        <label>2</label>
    </ligand>
</feature>
<dbReference type="Pfam" id="PF06415">
    <property type="entry name" value="iPGM_N"/>
    <property type="match status" value="1"/>
</dbReference>
<feature type="binding site" evidence="7 10">
    <location>
        <position position="195"/>
    </location>
    <ligand>
        <name>substrate</name>
    </ligand>
</feature>
<comment type="similarity">
    <text evidence="2 7">Belongs to the BPG-independent phosphoglycerate mutase family.</text>
</comment>
<dbReference type="HAMAP" id="MF_01038">
    <property type="entry name" value="GpmI"/>
    <property type="match status" value="1"/>
</dbReference>
<feature type="binding site" evidence="7 11">
    <location>
        <position position="465"/>
    </location>
    <ligand>
        <name>Mn(2+)</name>
        <dbReference type="ChEBI" id="CHEBI:29035"/>
        <label>2</label>
    </ligand>
</feature>
<dbReference type="PANTHER" id="PTHR31637">
    <property type="entry name" value="2,3-BISPHOSPHOGLYCERATE-INDEPENDENT PHOSPHOGLYCERATE MUTASE"/>
    <property type="match status" value="1"/>
</dbReference>
<dbReference type="GO" id="GO:0006096">
    <property type="term" value="P:glycolytic process"/>
    <property type="evidence" value="ECO:0007669"/>
    <property type="project" value="UniProtKB-UniRule"/>
</dbReference>
<name>A0ABD5Y591_9EURY</name>
<evidence type="ECO:0000256" key="10">
    <source>
        <dbReference type="PIRSR" id="PIRSR001492-2"/>
    </source>
</evidence>
<evidence type="ECO:0000256" key="7">
    <source>
        <dbReference type="HAMAP-Rule" id="MF_01038"/>
    </source>
</evidence>
<dbReference type="EC" id="5.4.2.12" evidence="7 8"/>
<dbReference type="Gene3D" id="3.40.1450.10">
    <property type="entry name" value="BPG-independent phosphoglycerate mutase, domain B"/>
    <property type="match status" value="1"/>
</dbReference>
<dbReference type="RefSeq" id="WP_274322136.1">
    <property type="nucleotide sequence ID" value="NZ_CP118158.1"/>
</dbReference>
<dbReference type="GO" id="GO:0030145">
    <property type="term" value="F:manganese ion binding"/>
    <property type="evidence" value="ECO:0007669"/>
    <property type="project" value="UniProtKB-UniRule"/>
</dbReference>
<dbReference type="EMBL" id="JBHTAS010000001">
    <property type="protein sequence ID" value="MFC7141043.1"/>
    <property type="molecule type" value="Genomic_DNA"/>
</dbReference>
<keyword evidence="16" id="KW-1185">Reference proteome</keyword>
<feature type="binding site" evidence="7 10">
    <location>
        <begin position="283"/>
        <end position="286"/>
    </location>
    <ligand>
        <name>substrate</name>
    </ligand>
</feature>
<comment type="catalytic activity">
    <reaction evidence="7">
        <text>(2R)-2-phosphoglycerate = (2R)-3-phosphoglycerate</text>
        <dbReference type="Rhea" id="RHEA:15901"/>
        <dbReference type="ChEBI" id="CHEBI:58272"/>
        <dbReference type="ChEBI" id="CHEBI:58289"/>
        <dbReference type="EC" id="5.4.2.12"/>
    </reaction>
</comment>
<dbReference type="AlphaFoldDB" id="A0ABD5Y591"/>
<feature type="domain" description="Metalloenzyme" evidence="13">
    <location>
        <begin position="1"/>
        <end position="524"/>
    </location>
</feature>
<dbReference type="SUPFAM" id="SSF53649">
    <property type="entry name" value="Alkaline phosphatase-like"/>
    <property type="match status" value="1"/>
</dbReference>
<accession>A0ABD5Y591</accession>
<feature type="binding site" evidence="7 11">
    <location>
        <position position="466"/>
    </location>
    <ligand>
        <name>Mn(2+)</name>
        <dbReference type="ChEBI" id="CHEBI:29035"/>
        <label>2</label>
    </ligand>
</feature>